<keyword evidence="3 7" id="KW-0812">Transmembrane</keyword>
<evidence type="ECO:0000256" key="2">
    <source>
        <dbReference type="ARBA" id="ARBA00007322"/>
    </source>
</evidence>
<keyword evidence="9" id="KW-1185">Reference proteome</keyword>
<dbReference type="Pfam" id="PF03661">
    <property type="entry name" value="TMEM33_Pom33"/>
    <property type="match status" value="1"/>
</dbReference>
<keyword evidence="5 7" id="KW-0472">Membrane</keyword>
<dbReference type="GO" id="GO:0071786">
    <property type="term" value="P:endoplasmic reticulum tubular network organization"/>
    <property type="evidence" value="ECO:0007669"/>
    <property type="project" value="TreeGrafter"/>
</dbReference>
<evidence type="ECO:0000256" key="1">
    <source>
        <dbReference type="ARBA" id="ARBA00004141"/>
    </source>
</evidence>
<feature type="transmembrane region" description="Helical" evidence="7">
    <location>
        <begin position="222"/>
        <end position="246"/>
    </location>
</feature>
<feature type="compositionally biased region" description="Polar residues" evidence="6">
    <location>
        <begin position="42"/>
        <end position="51"/>
    </location>
</feature>
<comment type="caution">
    <text evidence="8">The sequence shown here is derived from an EMBL/GenBank/DDBJ whole genome shotgun (WGS) entry which is preliminary data.</text>
</comment>
<feature type="transmembrane region" description="Helical" evidence="7">
    <location>
        <begin position="152"/>
        <end position="178"/>
    </location>
</feature>
<evidence type="ECO:0000313" key="8">
    <source>
        <dbReference type="EMBL" id="GCC24334.1"/>
    </source>
</evidence>
<evidence type="ECO:0000256" key="6">
    <source>
        <dbReference type="SAM" id="MobiDB-lite"/>
    </source>
</evidence>
<organism evidence="8 9">
    <name type="scientific">Chiloscyllium punctatum</name>
    <name type="common">Brownbanded bambooshark</name>
    <name type="synonym">Hemiscyllium punctatum</name>
    <dbReference type="NCBI Taxonomy" id="137246"/>
    <lineage>
        <taxon>Eukaryota</taxon>
        <taxon>Metazoa</taxon>
        <taxon>Chordata</taxon>
        <taxon>Craniata</taxon>
        <taxon>Vertebrata</taxon>
        <taxon>Chondrichthyes</taxon>
        <taxon>Elasmobranchii</taxon>
        <taxon>Galeomorphii</taxon>
        <taxon>Galeoidea</taxon>
        <taxon>Orectolobiformes</taxon>
        <taxon>Hemiscylliidae</taxon>
        <taxon>Chiloscyllium</taxon>
    </lineage>
</organism>
<dbReference type="STRING" id="137246.A0A401S1Q6"/>
<reference evidence="8 9" key="1">
    <citation type="journal article" date="2018" name="Nat. Ecol. Evol.">
        <title>Shark genomes provide insights into elasmobranch evolution and the origin of vertebrates.</title>
        <authorList>
            <person name="Hara Y"/>
            <person name="Yamaguchi K"/>
            <person name="Onimaru K"/>
            <person name="Kadota M"/>
            <person name="Koyanagi M"/>
            <person name="Keeley SD"/>
            <person name="Tatsumi K"/>
            <person name="Tanaka K"/>
            <person name="Motone F"/>
            <person name="Kageyama Y"/>
            <person name="Nozu R"/>
            <person name="Adachi N"/>
            <person name="Nishimura O"/>
            <person name="Nakagawa R"/>
            <person name="Tanegashima C"/>
            <person name="Kiyatake I"/>
            <person name="Matsumoto R"/>
            <person name="Murakumo K"/>
            <person name="Nishida K"/>
            <person name="Terakita A"/>
            <person name="Kuratani S"/>
            <person name="Sato K"/>
            <person name="Hyodo S Kuraku.S."/>
        </authorList>
    </citation>
    <scope>NUCLEOTIDE SEQUENCE [LARGE SCALE GENOMIC DNA]</scope>
</reference>
<evidence type="ECO:0000256" key="4">
    <source>
        <dbReference type="ARBA" id="ARBA00022989"/>
    </source>
</evidence>
<dbReference type="OMA" id="FIRSACH"/>
<dbReference type="Proteomes" id="UP000287033">
    <property type="component" value="Unassembled WGS sequence"/>
</dbReference>
<evidence type="ECO:0000256" key="3">
    <source>
        <dbReference type="ARBA" id="ARBA00022692"/>
    </source>
</evidence>
<dbReference type="InterPro" id="IPR051645">
    <property type="entry name" value="PER33/POM33_regulator"/>
</dbReference>
<dbReference type="GO" id="GO:0005783">
    <property type="term" value="C:endoplasmic reticulum"/>
    <property type="evidence" value="ECO:0007669"/>
    <property type="project" value="TreeGrafter"/>
</dbReference>
<dbReference type="PANTHER" id="PTHR12703">
    <property type="entry name" value="TRANSMEMBRANE PROTEIN 33"/>
    <property type="match status" value="1"/>
</dbReference>
<name>A0A401S1Q6_CHIPU</name>
<dbReference type="AlphaFoldDB" id="A0A401S1Q6"/>
<dbReference type="PANTHER" id="PTHR12703:SF4">
    <property type="entry name" value="TRANSMEMBRANE PROTEIN 33"/>
    <property type="match status" value="1"/>
</dbReference>
<protein>
    <recommendedName>
        <fullName evidence="10">Transmembrane protein 33</fullName>
    </recommendedName>
</protein>
<sequence>MKPWLLHCFVLSSQYGMINDISKIIIILGGAEENFKMAEQGSTDKPTQFTDPSGCPDVDNGGTKTNRPVSVSKFMMSNKIESIMWLLRIFTLVSTFFFLFPILGVAEGGQFYQRALLANALTSACRLHQRLPRFRFSRAYVTQALLEDSCHYLLYSLIFITSHPITLCLVPVAVFSLLHATAYTRKILDIIGPSSMPWVRSFLDKMTTHQQSLFKFIAYNEILLMPAAVFMLFGGRAHLFLPFFYYRFLTLRYASRRNPYCRTLFYELRVAMEQMTARPSCPTFIRSACHKAIKLICKLAPGS</sequence>
<dbReference type="GO" id="GO:0016020">
    <property type="term" value="C:membrane"/>
    <property type="evidence" value="ECO:0007669"/>
    <property type="project" value="UniProtKB-SubCell"/>
</dbReference>
<dbReference type="GO" id="GO:0061024">
    <property type="term" value="P:membrane organization"/>
    <property type="evidence" value="ECO:0007669"/>
    <property type="project" value="TreeGrafter"/>
</dbReference>
<gene>
    <name evidence="8" type="ORF">chiPu_0002734</name>
</gene>
<evidence type="ECO:0000313" key="9">
    <source>
        <dbReference type="Proteomes" id="UP000287033"/>
    </source>
</evidence>
<accession>A0A401S1Q6</accession>
<feature type="region of interest" description="Disordered" evidence="6">
    <location>
        <begin position="42"/>
        <end position="63"/>
    </location>
</feature>
<feature type="transmembrane region" description="Helical" evidence="7">
    <location>
        <begin position="85"/>
        <end position="105"/>
    </location>
</feature>
<dbReference type="EMBL" id="BEZZ01000055">
    <property type="protein sequence ID" value="GCC24334.1"/>
    <property type="molecule type" value="Genomic_DNA"/>
</dbReference>
<evidence type="ECO:0000256" key="5">
    <source>
        <dbReference type="ARBA" id="ARBA00023136"/>
    </source>
</evidence>
<evidence type="ECO:0000256" key="7">
    <source>
        <dbReference type="SAM" id="Phobius"/>
    </source>
</evidence>
<proteinExistence type="inferred from homology"/>
<comment type="similarity">
    <text evidence="2">Belongs to the PER33/POM33 family.</text>
</comment>
<comment type="subcellular location">
    <subcellularLocation>
        <location evidence="1">Membrane</location>
        <topology evidence="1">Multi-pass membrane protein</topology>
    </subcellularLocation>
</comment>
<evidence type="ECO:0008006" key="10">
    <source>
        <dbReference type="Google" id="ProtNLM"/>
    </source>
</evidence>
<dbReference type="OrthoDB" id="5581259at2759"/>
<keyword evidence="4 7" id="KW-1133">Transmembrane helix</keyword>
<dbReference type="InterPro" id="IPR005344">
    <property type="entry name" value="TMEM33/Pom33"/>
</dbReference>